<feature type="signal peptide" evidence="4">
    <location>
        <begin position="1"/>
        <end position="22"/>
    </location>
</feature>
<feature type="chain" id="PRO_5045876780" evidence="4">
    <location>
        <begin position="23"/>
        <end position="391"/>
    </location>
</feature>
<evidence type="ECO:0000256" key="1">
    <source>
        <dbReference type="ARBA" id="ARBA00010062"/>
    </source>
</evidence>
<gene>
    <name evidence="6" type="ORF">LJ725_20210</name>
</gene>
<proteinExistence type="inferred from homology"/>
<evidence type="ECO:0000259" key="5">
    <source>
        <dbReference type="Pfam" id="PF13458"/>
    </source>
</evidence>
<dbReference type="InterPro" id="IPR010916">
    <property type="entry name" value="TonB_box_CS"/>
</dbReference>
<dbReference type="Pfam" id="PF13458">
    <property type="entry name" value="Peripla_BP_6"/>
    <property type="match status" value="1"/>
</dbReference>
<accession>A0ABS8KYY2</accession>
<keyword evidence="3" id="KW-0029">Amino-acid transport</keyword>
<evidence type="ECO:0000313" key="6">
    <source>
        <dbReference type="EMBL" id="MCC8431305.1"/>
    </source>
</evidence>
<dbReference type="PANTHER" id="PTHR30483">
    <property type="entry name" value="LEUCINE-SPECIFIC-BINDING PROTEIN"/>
    <property type="match status" value="1"/>
</dbReference>
<protein>
    <submittedName>
        <fullName evidence="6">ABC transporter substrate-binding protein</fullName>
    </submittedName>
</protein>
<dbReference type="CDD" id="cd06359">
    <property type="entry name" value="PBP1_Nba-like"/>
    <property type="match status" value="1"/>
</dbReference>
<dbReference type="Gene3D" id="3.40.50.2300">
    <property type="match status" value="2"/>
</dbReference>
<keyword evidence="2 4" id="KW-0732">Signal</keyword>
<sequence>MKSKLFGTATIAALALGLPAAAQSPIKVGFVSTFSGPQAAIGEDMRRSVELAKEHLGGKMGGKPFEIVYEDDQFKPDVGKARSEKLVQQDKVNFVAGYIWSNVLLASLKTVVDEGDTILVSANAGPSAIAGELCNKNFFSTSWQNDQTPMAMGDYLNNKGVKSLYLVGPNYAAGKDMLAGVKRTYKGKIVSEDFTKWPDQLDFSAELTKVAAAKPDGIFIFYPGAHGVQFVKQWAQSGLNKTVPLYQVFSIDAITLPQQGDLALGTLGAQEWVNDLPNEANKKYVDDFKKKHGVYPSYYGAQSYDAIMLMASAAEALKGDLSNKDKVRAEMKKANFKSVRGDFKFGNNNFPIQNFYIQEAVKDPQGMMTVKTIATAVKNAVDPFAEKCPMK</sequence>
<evidence type="ECO:0000256" key="2">
    <source>
        <dbReference type="ARBA" id="ARBA00022729"/>
    </source>
</evidence>
<comment type="similarity">
    <text evidence="1">Belongs to the leucine-binding protein family.</text>
</comment>
<dbReference type="InterPro" id="IPR028081">
    <property type="entry name" value="Leu-bd"/>
</dbReference>
<keyword evidence="7" id="KW-1185">Reference proteome</keyword>
<dbReference type="InterPro" id="IPR051010">
    <property type="entry name" value="BCAA_transport"/>
</dbReference>
<evidence type="ECO:0000256" key="3">
    <source>
        <dbReference type="ARBA" id="ARBA00022970"/>
    </source>
</evidence>
<dbReference type="PROSITE" id="PS00430">
    <property type="entry name" value="TONB_DEPENDENT_REC_1"/>
    <property type="match status" value="1"/>
</dbReference>
<comment type="caution">
    <text evidence="6">The sequence shown here is derived from an EMBL/GenBank/DDBJ whole genome shotgun (WGS) entry which is preliminary data.</text>
</comment>
<dbReference type="RefSeq" id="WP_230552553.1">
    <property type="nucleotide sequence ID" value="NZ_JAJISD010000009.1"/>
</dbReference>
<keyword evidence="3" id="KW-0813">Transport</keyword>
<organism evidence="6 7">
    <name type="scientific">Reyranella aquatilis</name>
    <dbReference type="NCBI Taxonomy" id="2035356"/>
    <lineage>
        <taxon>Bacteria</taxon>
        <taxon>Pseudomonadati</taxon>
        <taxon>Pseudomonadota</taxon>
        <taxon>Alphaproteobacteria</taxon>
        <taxon>Hyphomicrobiales</taxon>
        <taxon>Reyranellaceae</taxon>
        <taxon>Reyranella</taxon>
    </lineage>
</organism>
<dbReference type="PANTHER" id="PTHR30483:SF6">
    <property type="entry name" value="PERIPLASMIC BINDING PROTEIN OF ABC TRANSPORTER FOR NATURAL AMINO ACIDS"/>
    <property type="match status" value="1"/>
</dbReference>
<evidence type="ECO:0000256" key="4">
    <source>
        <dbReference type="SAM" id="SignalP"/>
    </source>
</evidence>
<feature type="domain" description="Leucine-binding protein" evidence="5">
    <location>
        <begin position="25"/>
        <end position="362"/>
    </location>
</feature>
<reference evidence="6 7" key="1">
    <citation type="submission" date="2021-11" db="EMBL/GenBank/DDBJ databases">
        <authorList>
            <person name="Lee D.-H."/>
            <person name="Kim S.-B."/>
        </authorList>
    </citation>
    <scope>NUCLEOTIDE SEQUENCE [LARGE SCALE GENOMIC DNA]</scope>
    <source>
        <strain evidence="6 7">KCTC 52223</strain>
    </source>
</reference>
<dbReference type="EMBL" id="JAJISD010000009">
    <property type="protein sequence ID" value="MCC8431305.1"/>
    <property type="molecule type" value="Genomic_DNA"/>
</dbReference>
<dbReference type="Proteomes" id="UP001198862">
    <property type="component" value="Unassembled WGS sequence"/>
</dbReference>
<dbReference type="InterPro" id="IPR028082">
    <property type="entry name" value="Peripla_BP_I"/>
</dbReference>
<name>A0ABS8KYY2_9HYPH</name>
<dbReference type="SUPFAM" id="SSF53822">
    <property type="entry name" value="Periplasmic binding protein-like I"/>
    <property type="match status" value="1"/>
</dbReference>
<evidence type="ECO:0000313" key="7">
    <source>
        <dbReference type="Proteomes" id="UP001198862"/>
    </source>
</evidence>